<reference evidence="2 3" key="1">
    <citation type="journal article" date="2016" name="Nat. Commun.">
        <title>Thousands of microbial genomes shed light on interconnected biogeochemical processes in an aquifer system.</title>
        <authorList>
            <person name="Anantharaman K."/>
            <person name="Brown C.T."/>
            <person name="Hug L.A."/>
            <person name="Sharon I."/>
            <person name="Castelle C.J."/>
            <person name="Probst A.J."/>
            <person name="Thomas B.C."/>
            <person name="Singh A."/>
            <person name="Wilkins M.J."/>
            <person name="Karaoz U."/>
            <person name="Brodie E.L."/>
            <person name="Williams K.H."/>
            <person name="Hubbard S.S."/>
            <person name="Banfield J.F."/>
        </authorList>
    </citation>
    <scope>NUCLEOTIDE SEQUENCE [LARGE SCALE GENOMIC DNA]</scope>
</reference>
<evidence type="ECO:0000313" key="2">
    <source>
        <dbReference type="EMBL" id="OGH82658.1"/>
    </source>
</evidence>
<accession>A0A1F6NFU8</accession>
<dbReference type="EMBL" id="MFQS01000035">
    <property type="protein sequence ID" value="OGH82658.1"/>
    <property type="molecule type" value="Genomic_DNA"/>
</dbReference>
<feature type="region of interest" description="Disordered" evidence="1">
    <location>
        <begin position="1"/>
        <end position="92"/>
    </location>
</feature>
<name>A0A1F6NFU8_9BACT</name>
<dbReference type="AlphaFoldDB" id="A0A1F6NFU8"/>
<protein>
    <submittedName>
        <fullName evidence="2">Uncharacterized protein</fullName>
    </submittedName>
</protein>
<evidence type="ECO:0000313" key="3">
    <source>
        <dbReference type="Proteomes" id="UP000176300"/>
    </source>
</evidence>
<organism evidence="2 3">
    <name type="scientific">Candidatus Magasanikbacteria bacterium RIFOXYB1_FULL_40_15</name>
    <dbReference type="NCBI Taxonomy" id="1798697"/>
    <lineage>
        <taxon>Bacteria</taxon>
        <taxon>Candidatus Magasanikiibacteriota</taxon>
    </lineage>
</organism>
<feature type="compositionally biased region" description="Pro residues" evidence="1">
    <location>
        <begin position="40"/>
        <end position="49"/>
    </location>
</feature>
<gene>
    <name evidence="2" type="ORF">A2373_02225</name>
</gene>
<comment type="caution">
    <text evidence="2">The sequence shown here is derived from an EMBL/GenBank/DDBJ whole genome shotgun (WGS) entry which is preliminary data.</text>
</comment>
<dbReference type="Proteomes" id="UP000176300">
    <property type="component" value="Unassembled WGS sequence"/>
</dbReference>
<evidence type="ECO:0000256" key="1">
    <source>
        <dbReference type="SAM" id="MobiDB-lite"/>
    </source>
</evidence>
<proteinExistence type="predicted"/>
<feature type="compositionally biased region" description="Basic and acidic residues" evidence="1">
    <location>
        <begin position="1"/>
        <end position="39"/>
    </location>
</feature>
<sequence>MGEIKNSENRQDAILDEDIINRIIDEEEKKKDSPEDRPHAPTPEPPSPNDEPEDEGEKSSRTGGGSIKIDIYGEEEKDDSGSVDIYGGNTDY</sequence>